<dbReference type="SMART" id="SM01005">
    <property type="entry name" value="Ala_racemase_C"/>
    <property type="match status" value="1"/>
</dbReference>
<protein>
    <recommendedName>
        <fullName evidence="5">Alanine racemase</fullName>
        <ecNumber evidence="5">5.1.1.1</ecNumber>
    </recommendedName>
</protein>
<sequence>MGLLRFGKAGFSFWRLRVRLGGILKREAGPIRWSRWLEIDLGALRANLRALKGLLPPETALLPVVKSEAYGHGLVEVARVLAQEGVYGFGISEPEEAFRLRRAGLALPILLLSGFERHWLPEIVQLRLIPAVASVKMLEAVADFTRKKALSLEIHLKLETGMHRLGIAPQEVPRALEILKANPQLQVTGLMTHLAAAENPEDPLTREQIALFEELKRKILSQGLSGIRFFHLANSGGIIFLRGAGGNLVRPGLSLYGAYPSFRARAYVKLKPVMTLKARVLEVKEVPAGGAVGYGPLYRARKRERLALVPVGYDDGYPRALSNKGFAVLRGQRVPLRGAVSMRTLALGVSGLEPPVNPGEEVLLLGGPKEEVPADELAQLAGTISYELFCRLGKSLERRYRDV</sequence>
<evidence type="ECO:0000256" key="1">
    <source>
        <dbReference type="ARBA" id="ARBA00000316"/>
    </source>
</evidence>
<evidence type="ECO:0000256" key="3">
    <source>
        <dbReference type="ARBA" id="ARBA00022898"/>
    </source>
</evidence>
<comment type="pathway">
    <text evidence="5">Amino-acid biosynthesis; D-alanine biosynthesis; D-alanine from L-alanine: step 1/1.</text>
</comment>
<feature type="modified residue" description="N6-(pyridoxal phosphate)lysine" evidence="5 6">
    <location>
        <position position="66"/>
    </location>
</feature>
<dbReference type="InterPro" id="IPR020622">
    <property type="entry name" value="Ala_racemase_pyridoxalP-BS"/>
</dbReference>
<dbReference type="EC" id="5.1.1.1" evidence="5"/>
<reference evidence="9 10" key="1">
    <citation type="submission" date="2019-08" db="EMBL/GenBank/DDBJ databases">
        <title>Complete genome sequence of Thermosulfurimonas marina SU872T, an anaerobic thermophilic chemolithoautotrophic bacterium isolated from a shallow marine hydrothermal vent.</title>
        <authorList>
            <person name="Allioux M."/>
            <person name="Jebbar M."/>
            <person name="Slobodkina G."/>
            <person name="Slobodkin A."/>
            <person name="Moalic Y."/>
            <person name="Frolova A."/>
            <person name="Shao Z."/>
            <person name="Alain K."/>
        </authorList>
    </citation>
    <scope>NUCLEOTIDE SEQUENCE [LARGE SCALE GENOMIC DNA]</scope>
    <source>
        <strain evidence="9 10">SU872</strain>
    </source>
</reference>
<keyword evidence="4 5" id="KW-0413">Isomerase</keyword>
<dbReference type="Gene3D" id="2.40.37.10">
    <property type="entry name" value="Lyase, Ornithine Decarboxylase, Chain A, domain 1"/>
    <property type="match status" value="1"/>
</dbReference>
<dbReference type="InterPro" id="IPR000821">
    <property type="entry name" value="Ala_racemase"/>
</dbReference>
<comment type="function">
    <text evidence="5">Catalyzes the interconversion of L-alanine and D-alanine. May also act on other amino acids.</text>
</comment>
<evidence type="ECO:0000259" key="8">
    <source>
        <dbReference type="SMART" id="SM01005"/>
    </source>
</evidence>
<dbReference type="EMBL" id="CP042909">
    <property type="protein sequence ID" value="QJA06885.1"/>
    <property type="molecule type" value="Genomic_DNA"/>
</dbReference>
<dbReference type="GO" id="GO:0005829">
    <property type="term" value="C:cytosol"/>
    <property type="evidence" value="ECO:0007669"/>
    <property type="project" value="TreeGrafter"/>
</dbReference>
<feature type="domain" description="Alanine racemase C-terminal" evidence="8">
    <location>
        <begin position="273"/>
        <end position="401"/>
    </location>
</feature>
<dbReference type="CDD" id="cd00430">
    <property type="entry name" value="PLPDE_III_AR"/>
    <property type="match status" value="1"/>
</dbReference>
<dbReference type="FunFam" id="3.20.20.10:FF:000002">
    <property type="entry name" value="Alanine racemase"/>
    <property type="match status" value="1"/>
</dbReference>
<comment type="cofactor">
    <cofactor evidence="2 5 6">
        <name>pyridoxal 5'-phosphate</name>
        <dbReference type="ChEBI" id="CHEBI:597326"/>
    </cofactor>
</comment>
<dbReference type="Gene3D" id="3.20.20.10">
    <property type="entry name" value="Alanine racemase"/>
    <property type="match status" value="1"/>
</dbReference>
<dbReference type="NCBIfam" id="TIGR00492">
    <property type="entry name" value="alr"/>
    <property type="match status" value="1"/>
</dbReference>
<proteinExistence type="inferred from homology"/>
<gene>
    <name evidence="9" type="primary">alr</name>
    <name evidence="9" type="ORF">FVE67_08825</name>
</gene>
<name>A0A6H1WUI9_9BACT</name>
<dbReference type="UniPathway" id="UPA00042">
    <property type="reaction ID" value="UER00497"/>
</dbReference>
<accession>A0A6H1WUI9</accession>
<dbReference type="GO" id="GO:0008784">
    <property type="term" value="F:alanine racemase activity"/>
    <property type="evidence" value="ECO:0007669"/>
    <property type="project" value="UniProtKB-UniRule"/>
</dbReference>
<dbReference type="PANTHER" id="PTHR30511:SF0">
    <property type="entry name" value="ALANINE RACEMASE, CATABOLIC-RELATED"/>
    <property type="match status" value="1"/>
</dbReference>
<feature type="active site" description="Proton acceptor; specific for D-alanine" evidence="5">
    <location>
        <position position="66"/>
    </location>
</feature>
<organism evidence="9 10">
    <name type="scientific">Thermosulfurimonas marina</name>
    <dbReference type="NCBI Taxonomy" id="2047767"/>
    <lineage>
        <taxon>Bacteria</taxon>
        <taxon>Pseudomonadati</taxon>
        <taxon>Thermodesulfobacteriota</taxon>
        <taxon>Thermodesulfobacteria</taxon>
        <taxon>Thermodesulfobacteriales</taxon>
        <taxon>Thermodesulfobacteriaceae</taxon>
        <taxon>Thermosulfurimonas</taxon>
    </lineage>
</organism>
<dbReference type="RefSeq" id="WP_168720382.1">
    <property type="nucleotide sequence ID" value="NZ_CP042909.1"/>
</dbReference>
<dbReference type="Pfam" id="PF00842">
    <property type="entry name" value="Ala_racemase_C"/>
    <property type="match status" value="1"/>
</dbReference>
<dbReference type="KEGG" id="tmai:FVE67_08825"/>
<dbReference type="PRINTS" id="PR00992">
    <property type="entry name" value="ALARACEMASE"/>
</dbReference>
<dbReference type="GO" id="GO:0030632">
    <property type="term" value="P:D-alanine biosynthetic process"/>
    <property type="evidence" value="ECO:0007669"/>
    <property type="project" value="UniProtKB-UniRule"/>
</dbReference>
<dbReference type="AlphaFoldDB" id="A0A6H1WUI9"/>
<evidence type="ECO:0000313" key="9">
    <source>
        <dbReference type="EMBL" id="QJA06885.1"/>
    </source>
</evidence>
<dbReference type="SUPFAM" id="SSF51419">
    <property type="entry name" value="PLP-binding barrel"/>
    <property type="match status" value="1"/>
</dbReference>
<evidence type="ECO:0000256" key="6">
    <source>
        <dbReference type="PIRSR" id="PIRSR600821-50"/>
    </source>
</evidence>
<comment type="similarity">
    <text evidence="5">Belongs to the alanine racemase family.</text>
</comment>
<dbReference type="InterPro" id="IPR011079">
    <property type="entry name" value="Ala_racemase_C"/>
</dbReference>
<dbReference type="InterPro" id="IPR001608">
    <property type="entry name" value="Ala_racemase_N"/>
</dbReference>
<keyword evidence="3 5" id="KW-0663">Pyridoxal phosphate</keyword>
<comment type="catalytic activity">
    <reaction evidence="1 5">
        <text>L-alanine = D-alanine</text>
        <dbReference type="Rhea" id="RHEA:20249"/>
        <dbReference type="ChEBI" id="CHEBI:57416"/>
        <dbReference type="ChEBI" id="CHEBI:57972"/>
        <dbReference type="EC" id="5.1.1.1"/>
    </reaction>
</comment>
<dbReference type="Pfam" id="PF01168">
    <property type="entry name" value="Ala_racemase_N"/>
    <property type="match status" value="1"/>
</dbReference>
<dbReference type="HAMAP" id="MF_01201">
    <property type="entry name" value="Ala_racemase"/>
    <property type="match status" value="1"/>
</dbReference>
<dbReference type="GO" id="GO:0030170">
    <property type="term" value="F:pyridoxal phosphate binding"/>
    <property type="evidence" value="ECO:0007669"/>
    <property type="project" value="UniProtKB-UniRule"/>
</dbReference>
<keyword evidence="10" id="KW-1185">Reference proteome</keyword>
<evidence type="ECO:0000256" key="5">
    <source>
        <dbReference type="HAMAP-Rule" id="MF_01201"/>
    </source>
</evidence>
<dbReference type="InterPro" id="IPR009006">
    <property type="entry name" value="Ala_racemase/Decarboxylase_C"/>
</dbReference>
<dbReference type="PROSITE" id="PS00395">
    <property type="entry name" value="ALANINE_RACEMASE"/>
    <property type="match status" value="1"/>
</dbReference>
<evidence type="ECO:0000256" key="7">
    <source>
        <dbReference type="PIRSR" id="PIRSR600821-52"/>
    </source>
</evidence>
<evidence type="ECO:0000256" key="2">
    <source>
        <dbReference type="ARBA" id="ARBA00001933"/>
    </source>
</evidence>
<evidence type="ECO:0000256" key="4">
    <source>
        <dbReference type="ARBA" id="ARBA00023235"/>
    </source>
</evidence>
<dbReference type="SUPFAM" id="SSF50621">
    <property type="entry name" value="Alanine racemase C-terminal domain-like"/>
    <property type="match status" value="1"/>
</dbReference>
<feature type="binding site" evidence="5 7">
    <location>
        <position position="164"/>
    </location>
    <ligand>
        <name>substrate</name>
    </ligand>
</feature>
<dbReference type="PANTHER" id="PTHR30511">
    <property type="entry name" value="ALANINE RACEMASE"/>
    <property type="match status" value="1"/>
</dbReference>
<feature type="binding site" evidence="5 7">
    <location>
        <position position="342"/>
    </location>
    <ligand>
        <name>substrate</name>
    </ligand>
</feature>
<evidence type="ECO:0000313" key="10">
    <source>
        <dbReference type="Proteomes" id="UP000501253"/>
    </source>
</evidence>
<dbReference type="Proteomes" id="UP000501253">
    <property type="component" value="Chromosome"/>
</dbReference>
<dbReference type="InterPro" id="IPR029066">
    <property type="entry name" value="PLP-binding_barrel"/>
</dbReference>
<feature type="active site" description="Proton acceptor; specific for L-alanine" evidence="5">
    <location>
        <position position="294"/>
    </location>
</feature>